<accession>A0A1Y1VYA6</accession>
<dbReference type="AlphaFoldDB" id="A0A1Y1VYA6"/>
<dbReference type="SUPFAM" id="SSF51430">
    <property type="entry name" value="NAD(P)-linked oxidoreductase"/>
    <property type="match status" value="1"/>
</dbReference>
<feature type="domain" description="NADP-dependent oxidoreductase" evidence="2">
    <location>
        <begin position="90"/>
        <end position="124"/>
    </location>
</feature>
<comment type="caution">
    <text evidence="3">The sequence shown here is derived from an EMBL/GenBank/DDBJ whole genome shotgun (WGS) entry which is preliminary data.</text>
</comment>
<evidence type="ECO:0000256" key="1">
    <source>
        <dbReference type="ARBA" id="ARBA00023002"/>
    </source>
</evidence>
<dbReference type="GO" id="GO:0005737">
    <property type="term" value="C:cytoplasm"/>
    <property type="evidence" value="ECO:0007669"/>
    <property type="project" value="TreeGrafter"/>
</dbReference>
<dbReference type="Pfam" id="PF00248">
    <property type="entry name" value="Aldo_ket_red"/>
    <property type="match status" value="1"/>
</dbReference>
<dbReference type="Proteomes" id="UP000193922">
    <property type="component" value="Unassembled WGS sequence"/>
</dbReference>
<evidence type="ECO:0000259" key="2">
    <source>
        <dbReference type="Pfam" id="PF00248"/>
    </source>
</evidence>
<sequence length="128" mass="13942">MAAIPTVETGVPGDHIKTPRIGLECMPLSGTYGSVVDAESLQLLGHAHKAGCTLWDTTDLYGFGHEFTVPELGADVSFSSQITGIRGGLEYVRTSIEGSLKRLGVDRIGLYYQHRVDPNTPIEKKQWL</sequence>
<dbReference type="GeneID" id="63802442"/>
<organism evidence="3 4">
    <name type="scientific">Linderina pennispora</name>
    <dbReference type="NCBI Taxonomy" id="61395"/>
    <lineage>
        <taxon>Eukaryota</taxon>
        <taxon>Fungi</taxon>
        <taxon>Fungi incertae sedis</taxon>
        <taxon>Zoopagomycota</taxon>
        <taxon>Kickxellomycotina</taxon>
        <taxon>Kickxellomycetes</taxon>
        <taxon>Kickxellales</taxon>
        <taxon>Kickxellaceae</taxon>
        <taxon>Linderina</taxon>
    </lineage>
</organism>
<dbReference type="EMBL" id="MCFD01000017">
    <property type="protein sequence ID" value="ORX66223.1"/>
    <property type="molecule type" value="Genomic_DNA"/>
</dbReference>
<reference evidence="3 4" key="1">
    <citation type="submission" date="2016-07" db="EMBL/GenBank/DDBJ databases">
        <title>Pervasive Adenine N6-methylation of Active Genes in Fungi.</title>
        <authorList>
            <consortium name="DOE Joint Genome Institute"/>
            <person name="Mondo S.J."/>
            <person name="Dannebaum R.O."/>
            <person name="Kuo R.C."/>
            <person name="Labutti K."/>
            <person name="Haridas S."/>
            <person name="Kuo A."/>
            <person name="Salamov A."/>
            <person name="Ahrendt S.R."/>
            <person name="Lipzen A."/>
            <person name="Sullivan W."/>
            <person name="Andreopoulos W.B."/>
            <person name="Clum A."/>
            <person name="Lindquist E."/>
            <person name="Daum C."/>
            <person name="Ramamoorthy G.K."/>
            <person name="Gryganskyi A."/>
            <person name="Culley D."/>
            <person name="Magnuson J.K."/>
            <person name="James T.Y."/>
            <person name="O'Malley M.A."/>
            <person name="Stajich J.E."/>
            <person name="Spatafora J.W."/>
            <person name="Visel A."/>
            <person name="Grigoriev I.V."/>
        </authorList>
    </citation>
    <scope>NUCLEOTIDE SEQUENCE [LARGE SCALE GENOMIC DNA]</scope>
    <source>
        <strain evidence="3 4">ATCC 12442</strain>
    </source>
</reference>
<evidence type="ECO:0000313" key="4">
    <source>
        <dbReference type="Proteomes" id="UP000193922"/>
    </source>
</evidence>
<name>A0A1Y1VYA6_9FUNG</name>
<keyword evidence="4" id="KW-1185">Reference proteome</keyword>
<dbReference type="STRING" id="61395.A0A1Y1VYA6"/>
<protein>
    <submittedName>
        <fullName evidence="3">Aldo/keto reductase</fullName>
    </submittedName>
</protein>
<dbReference type="InterPro" id="IPR050791">
    <property type="entry name" value="Aldo-Keto_reductase"/>
</dbReference>
<keyword evidence="1" id="KW-0560">Oxidoreductase</keyword>
<dbReference type="InterPro" id="IPR036812">
    <property type="entry name" value="NAD(P)_OxRdtase_dom_sf"/>
</dbReference>
<dbReference type="OrthoDB" id="48988at2759"/>
<dbReference type="PANTHER" id="PTHR43625:SF40">
    <property type="entry name" value="ALDO-KETO REDUCTASE YAKC [NADP(+)]"/>
    <property type="match status" value="1"/>
</dbReference>
<dbReference type="Gene3D" id="3.20.20.100">
    <property type="entry name" value="NADP-dependent oxidoreductase domain"/>
    <property type="match status" value="1"/>
</dbReference>
<dbReference type="RefSeq" id="XP_040740250.1">
    <property type="nucleotide sequence ID" value="XM_040885794.1"/>
</dbReference>
<dbReference type="PANTHER" id="PTHR43625">
    <property type="entry name" value="AFLATOXIN B1 ALDEHYDE REDUCTASE"/>
    <property type="match status" value="1"/>
</dbReference>
<dbReference type="InterPro" id="IPR023210">
    <property type="entry name" value="NADP_OxRdtase_dom"/>
</dbReference>
<dbReference type="GO" id="GO:0016491">
    <property type="term" value="F:oxidoreductase activity"/>
    <property type="evidence" value="ECO:0007669"/>
    <property type="project" value="UniProtKB-KW"/>
</dbReference>
<gene>
    <name evidence="3" type="ORF">DL89DRAFT_260514</name>
</gene>
<proteinExistence type="predicted"/>
<evidence type="ECO:0000313" key="3">
    <source>
        <dbReference type="EMBL" id="ORX66223.1"/>
    </source>
</evidence>